<dbReference type="EMBL" id="FOFP01000035">
    <property type="protein sequence ID" value="SER47384.1"/>
    <property type="molecule type" value="Genomic_DNA"/>
</dbReference>
<sequence length="209" mass="24074">MIALLYIAFFVAYGLVTIFVINKSYGFTKLRYGKGWVGGWLAALVMYNLVFWDWIPVYVMHKYYCSTEAGFWVYKSPEQWIKEHPGMVGEKWGNDYGWPVERLSNDHWKTWYSSKIYSETLRQPKFLHGLRKNEQSLVDSNTGMLLARVVQFEKINESALSVGNAAFTDFKVWLAIGGNSCINPNGKDYQLGFAENFRMLIKLGQGCGK</sequence>
<reference evidence="2 3" key="1">
    <citation type="submission" date="2016-10" db="EMBL/GenBank/DDBJ databases">
        <authorList>
            <person name="Varghese N."/>
            <person name="Submissions S."/>
        </authorList>
    </citation>
    <scope>NUCLEOTIDE SEQUENCE [LARGE SCALE GENOMIC DNA]</scope>
    <source>
        <strain evidence="2 3">CIP 109853</strain>
    </source>
</reference>
<keyword evidence="1" id="KW-0472">Membrane</keyword>
<proteinExistence type="predicted"/>
<dbReference type="RefSeq" id="WP_069522490.1">
    <property type="nucleotide sequence ID" value="NZ_FOFP01000035.1"/>
</dbReference>
<comment type="caution">
    <text evidence="2">The sequence shown here is derived from an EMBL/GenBank/DDBJ whole genome shotgun (WGS) entry which is preliminary data.</text>
</comment>
<name>A0ABY1BRS4_9PSED</name>
<evidence type="ECO:0000256" key="1">
    <source>
        <dbReference type="SAM" id="Phobius"/>
    </source>
</evidence>
<gene>
    <name evidence="2" type="ORF">SAMN05216600_1354</name>
</gene>
<feature type="transmembrane region" description="Helical" evidence="1">
    <location>
        <begin position="37"/>
        <end position="55"/>
    </location>
</feature>
<evidence type="ECO:0000313" key="2">
    <source>
        <dbReference type="EMBL" id="SER47384.1"/>
    </source>
</evidence>
<dbReference type="Proteomes" id="UP000198512">
    <property type="component" value="Unassembled WGS sequence"/>
</dbReference>
<feature type="transmembrane region" description="Helical" evidence="1">
    <location>
        <begin position="6"/>
        <end position="25"/>
    </location>
</feature>
<keyword evidence="1" id="KW-1133">Transmembrane helix</keyword>
<evidence type="ECO:0000313" key="3">
    <source>
        <dbReference type="Proteomes" id="UP000198512"/>
    </source>
</evidence>
<keyword evidence="3" id="KW-1185">Reference proteome</keyword>
<accession>A0ABY1BRS4</accession>
<keyword evidence="1" id="KW-0812">Transmembrane</keyword>
<organism evidence="2 3">
    <name type="scientific">Pseudomonas cuatrocienegasensis</name>
    <dbReference type="NCBI Taxonomy" id="543360"/>
    <lineage>
        <taxon>Bacteria</taxon>
        <taxon>Pseudomonadati</taxon>
        <taxon>Pseudomonadota</taxon>
        <taxon>Gammaproteobacteria</taxon>
        <taxon>Pseudomonadales</taxon>
        <taxon>Pseudomonadaceae</taxon>
        <taxon>Pseudomonas</taxon>
    </lineage>
</organism>
<protein>
    <submittedName>
        <fullName evidence="2">Uncharacterized protein</fullName>
    </submittedName>
</protein>